<protein>
    <submittedName>
        <fullName evidence="1">DUF2158 domain-containing protein</fullName>
    </submittedName>
</protein>
<sequence length="71" mass="7627">MGFMIGDTVQLKSGGPSMTVNNVDLDDYVYCDWFDEHGDRHSDKFKGDLLQGAVPAQTAAEAPVPVATPSL</sequence>
<evidence type="ECO:0000313" key="2">
    <source>
        <dbReference type="Proteomes" id="UP001214854"/>
    </source>
</evidence>
<dbReference type="InterPro" id="IPR019226">
    <property type="entry name" value="DUF2158"/>
</dbReference>
<accession>A0ABT5HRU8</accession>
<reference evidence="1 2" key="1">
    <citation type="submission" date="2023-01" db="EMBL/GenBank/DDBJ databases">
        <title>Novel species of the genus Asticcacaulis isolated from rivers.</title>
        <authorList>
            <person name="Lu H."/>
        </authorList>
    </citation>
    <scope>NUCLEOTIDE SEQUENCE [LARGE SCALE GENOMIC DNA]</scope>
    <source>
        <strain evidence="1 2">BYS171W</strain>
    </source>
</reference>
<keyword evidence="2" id="KW-1185">Reference proteome</keyword>
<organism evidence="1 2">
    <name type="scientific">Asticcacaulis aquaticus</name>
    <dbReference type="NCBI Taxonomy" id="2984212"/>
    <lineage>
        <taxon>Bacteria</taxon>
        <taxon>Pseudomonadati</taxon>
        <taxon>Pseudomonadota</taxon>
        <taxon>Alphaproteobacteria</taxon>
        <taxon>Caulobacterales</taxon>
        <taxon>Caulobacteraceae</taxon>
        <taxon>Asticcacaulis</taxon>
    </lineage>
</organism>
<name>A0ABT5HRU8_9CAUL</name>
<gene>
    <name evidence="1" type="ORF">PQU92_05910</name>
</gene>
<dbReference type="EMBL" id="JAQQKX010000003">
    <property type="protein sequence ID" value="MDC7682801.1"/>
    <property type="molecule type" value="Genomic_DNA"/>
</dbReference>
<proteinExistence type="predicted"/>
<comment type="caution">
    <text evidence="1">The sequence shown here is derived from an EMBL/GenBank/DDBJ whole genome shotgun (WGS) entry which is preliminary data.</text>
</comment>
<evidence type="ECO:0000313" key="1">
    <source>
        <dbReference type="EMBL" id="MDC7682801.1"/>
    </source>
</evidence>
<dbReference type="Proteomes" id="UP001214854">
    <property type="component" value="Unassembled WGS sequence"/>
</dbReference>
<dbReference type="Pfam" id="PF09926">
    <property type="entry name" value="DUF2158"/>
    <property type="match status" value="1"/>
</dbReference>
<dbReference type="RefSeq" id="WP_272747282.1">
    <property type="nucleotide sequence ID" value="NZ_JAQQKX010000003.1"/>
</dbReference>